<organism evidence="3 4">
    <name type="scientific">Crassostrea virginica</name>
    <name type="common">Eastern oyster</name>
    <dbReference type="NCBI Taxonomy" id="6565"/>
    <lineage>
        <taxon>Eukaryota</taxon>
        <taxon>Metazoa</taxon>
        <taxon>Spiralia</taxon>
        <taxon>Lophotrochozoa</taxon>
        <taxon>Mollusca</taxon>
        <taxon>Bivalvia</taxon>
        <taxon>Autobranchia</taxon>
        <taxon>Pteriomorphia</taxon>
        <taxon>Ostreida</taxon>
        <taxon>Ostreoidea</taxon>
        <taxon>Ostreidae</taxon>
        <taxon>Crassostrea</taxon>
    </lineage>
</organism>
<feature type="signal peptide" evidence="1">
    <location>
        <begin position="1"/>
        <end position="18"/>
    </location>
</feature>
<keyword evidence="3" id="KW-1185">Reference proteome</keyword>
<feature type="domain" description="VWFD" evidence="2">
    <location>
        <begin position="408"/>
        <end position="600"/>
    </location>
</feature>
<sequence length="732" mass="83239">MTLIPLSVVLSTCLVSIASNPDFCQYAADLSFPSARDPEVVVSSSPLCDSWLIPGWYRVKNSVMVKSPPSLGRCGTTYPIWANGTDPEFVNETTTLAACQVGFFGYCDTSYTIMATRCSNDDVIYFLRDVSACNAAYCFELDDSCVKETVSDVNVIYQKTTWEILTSIINNEYYHPTLNFLCAFSPLNFTDLYYNIEWYIGNTFVKHVSVNESELDQAILTSEDMLTYNKKMGEKIRCVVGAKRDKGILPCLTKSSLHFTVGFEILNKTIDLKRNGYGEIHIKQTTPYVIRSLTNSTIGPPDLLFIRTKYKDSGEWNCQQVAGNHVKCGFSVIGYSYPFPGEQSAPWDIIHTVSIKSLDPINYFMADHRLLLSLGTNAVGDGNKFFSDVNLSDIQVNIVDDIDLWKGKRCSSYADPHIKTFDGYPYECHKAGCESGKTYIMYENKQHNQQVQVRHGSCWGPPQCVCAVAARAGRDVFIIDFCNGQEFINFPQCDDKSLQVHKETDLTYRIVFPTGTSVKAYLYNDWDWDNGRFWYVNVEVYPTIADFEETTGLCGYLNDNQTNDLTWETGFEDNIQLYDYYNRHPDGFSQSWGVTNDFEDLLSRNHTVFELLEGLANYTQKICHCDQSSGPVCSFKHFQNCKTTQWGPTLACDIPTNNRKRRDVREIGEQTQSVHTFQRSMRQKRQTTRTQDEATSLCETAFQLSGHYETCLQNIPNFSNETLINCINDDRE</sequence>
<gene>
    <name evidence="4" type="primary">LOC111124555</name>
</gene>
<evidence type="ECO:0000256" key="1">
    <source>
        <dbReference type="SAM" id="SignalP"/>
    </source>
</evidence>
<dbReference type="Proteomes" id="UP000694844">
    <property type="component" value="Chromosome 1"/>
</dbReference>
<evidence type="ECO:0000259" key="2">
    <source>
        <dbReference type="PROSITE" id="PS51233"/>
    </source>
</evidence>
<proteinExistence type="predicted"/>
<feature type="chain" id="PRO_5034488580" evidence="1">
    <location>
        <begin position="19"/>
        <end position="732"/>
    </location>
</feature>
<dbReference type="GeneID" id="111124555"/>
<dbReference type="RefSeq" id="XP_022323219.1">
    <property type="nucleotide sequence ID" value="XM_022467511.1"/>
</dbReference>
<name>A0A8B8D6P8_CRAVI</name>
<dbReference type="Pfam" id="PF00094">
    <property type="entry name" value="VWD"/>
    <property type="match status" value="1"/>
</dbReference>
<dbReference type="PROSITE" id="PS51233">
    <property type="entry name" value="VWFD"/>
    <property type="match status" value="1"/>
</dbReference>
<dbReference type="OrthoDB" id="10001041at2759"/>
<dbReference type="AlphaFoldDB" id="A0A8B8D6P8"/>
<accession>A0A8B8D6P8</accession>
<keyword evidence="1" id="KW-0732">Signal</keyword>
<reference evidence="3" key="1">
    <citation type="submission" date="2024-06" db="UniProtKB">
        <authorList>
            <consortium name="RefSeq"/>
        </authorList>
    </citation>
    <scope>NUCLEOTIDE SEQUENCE [LARGE SCALE GENOMIC DNA]</scope>
</reference>
<reference evidence="4" key="2">
    <citation type="submission" date="2025-08" db="UniProtKB">
        <authorList>
            <consortium name="RefSeq"/>
        </authorList>
    </citation>
    <scope>IDENTIFICATION</scope>
    <source>
        <tissue evidence="4">Whole sample</tissue>
    </source>
</reference>
<evidence type="ECO:0000313" key="3">
    <source>
        <dbReference type="Proteomes" id="UP000694844"/>
    </source>
</evidence>
<protein>
    <submittedName>
        <fullName evidence="4">von Willebrand factor D and EGF domain-containing protein-like</fullName>
    </submittedName>
</protein>
<dbReference type="InterPro" id="IPR001846">
    <property type="entry name" value="VWF_type-D"/>
</dbReference>
<evidence type="ECO:0000313" key="4">
    <source>
        <dbReference type="RefSeq" id="XP_022323219.1"/>
    </source>
</evidence>
<dbReference type="KEGG" id="cvn:111124555"/>